<dbReference type="EMBL" id="JBHTMK010000007">
    <property type="protein sequence ID" value="MFD1365077.1"/>
    <property type="molecule type" value="Genomic_DNA"/>
</dbReference>
<evidence type="ECO:0000313" key="2">
    <source>
        <dbReference type="Proteomes" id="UP001597183"/>
    </source>
</evidence>
<dbReference type="Proteomes" id="UP001597183">
    <property type="component" value="Unassembled WGS sequence"/>
</dbReference>
<comment type="caution">
    <text evidence="1">The sequence shown here is derived from an EMBL/GenBank/DDBJ whole genome shotgun (WGS) entry which is preliminary data.</text>
</comment>
<sequence>MTSVLQLEELDVSTDKRARFDELAVGTYVEQVIAANRLYLTAAIGDPLGTERSYWALSCLPRTHGGNRFSTLSMSTMETFVLHKPVTVDEAPTGFVVVSRRVLDAAGPAFDADDLEVGPSKYAAAGDDQCHVRGTWPALTRALAGRLGERAPLRDAARELATRLTRGTGTSYSRYHNPYLAARVLGRPVPVDAGAGGR</sequence>
<name>A0ABW4A390_9ACTN</name>
<dbReference type="RefSeq" id="WP_317795193.1">
    <property type="nucleotide sequence ID" value="NZ_AP028461.1"/>
</dbReference>
<evidence type="ECO:0000313" key="1">
    <source>
        <dbReference type="EMBL" id="MFD1365077.1"/>
    </source>
</evidence>
<organism evidence="1 2">
    <name type="scientific">Actinoplanes sichuanensis</name>
    <dbReference type="NCBI Taxonomy" id="512349"/>
    <lineage>
        <taxon>Bacteria</taxon>
        <taxon>Bacillati</taxon>
        <taxon>Actinomycetota</taxon>
        <taxon>Actinomycetes</taxon>
        <taxon>Micromonosporales</taxon>
        <taxon>Micromonosporaceae</taxon>
        <taxon>Actinoplanes</taxon>
    </lineage>
</organism>
<gene>
    <name evidence="1" type="ORF">ACFQ5G_06935</name>
</gene>
<proteinExistence type="predicted"/>
<protein>
    <submittedName>
        <fullName evidence="1">Uncharacterized protein</fullName>
    </submittedName>
</protein>
<accession>A0ABW4A390</accession>
<reference evidence="2" key="1">
    <citation type="journal article" date="2019" name="Int. J. Syst. Evol. Microbiol.">
        <title>The Global Catalogue of Microorganisms (GCM) 10K type strain sequencing project: providing services to taxonomists for standard genome sequencing and annotation.</title>
        <authorList>
            <consortium name="The Broad Institute Genomics Platform"/>
            <consortium name="The Broad Institute Genome Sequencing Center for Infectious Disease"/>
            <person name="Wu L."/>
            <person name="Ma J."/>
        </authorList>
    </citation>
    <scope>NUCLEOTIDE SEQUENCE [LARGE SCALE GENOMIC DNA]</scope>
    <source>
        <strain evidence="2">CCM 7526</strain>
    </source>
</reference>
<keyword evidence="2" id="KW-1185">Reference proteome</keyword>